<keyword evidence="4" id="KW-1185">Reference proteome</keyword>
<dbReference type="EMBL" id="JAEQNB010000001">
    <property type="protein sequence ID" value="MBL0386125.1"/>
    <property type="molecule type" value="Genomic_DNA"/>
</dbReference>
<evidence type="ECO:0000313" key="3">
    <source>
        <dbReference type="EMBL" id="MBL0386125.1"/>
    </source>
</evidence>
<evidence type="ECO:0000313" key="4">
    <source>
        <dbReference type="Proteomes" id="UP000602284"/>
    </source>
</evidence>
<protein>
    <submittedName>
        <fullName evidence="3">DUF4247 domain-containing protein</fullName>
    </submittedName>
</protein>
<dbReference type="Proteomes" id="UP000602284">
    <property type="component" value="Unassembled WGS sequence"/>
</dbReference>
<gene>
    <name evidence="3" type="ORF">JJB07_05605</name>
</gene>
<dbReference type="PROSITE" id="PS51257">
    <property type="entry name" value="PROKAR_LIPOPROTEIN"/>
    <property type="match status" value="1"/>
</dbReference>
<accession>A0ABS1J770</accession>
<organism evidence="3 4">
    <name type="scientific">Tumebacillus amylolyticus</name>
    <dbReference type="NCBI Taxonomy" id="2801339"/>
    <lineage>
        <taxon>Bacteria</taxon>
        <taxon>Bacillati</taxon>
        <taxon>Bacillota</taxon>
        <taxon>Bacilli</taxon>
        <taxon>Bacillales</taxon>
        <taxon>Alicyclobacillaceae</taxon>
        <taxon>Tumebacillus</taxon>
    </lineage>
</organism>
<sequence>MSKLTKTIALTLALTVFLVGCGMENSAQFIKDQYSLEDVKGSGDTQQKVYRAPGQAVPDVAKKIAAEQKPDEMSAESKERMFLVYPNYLIHVQQDPQKTEDTLVEVDTKQFVRQNYDPSFLNGFLAASLLSNIFGSGWRSYPRGGYTGVGYDRYYRGGTGGGTYTPPSTTPSRTTPSVKPPKSSSGKGRVIRKR</sequence>
<reference evidence="3 4" key="1">
    <citation type="submission" date="2021-01" db="EMBL/GenBank/DDBJ databases">
        <title>Tumebacillus sp. strain ITR2 16S ribosomal RNA gene Genome sequencing and assembly.</title>
        <authorList>
            <person name="Kang M."/>
        </authorList>
    </citation>
    <scope>NUCLEOTIDE SEQUENCE [LARGE SCALE GENOMIC DNA]</scope>
    <source>
        <strain evidence="3 4">ITR2</strain>
    </source>
</reference>
<keyword evidence="2" id="KW-0732">Signal</keyword>
<proteinExistence type="predicted"/>
<dbReference type="RefSeq" id="WP_201632004.1">
    <property type="nucleotide sequence ID" value="NZ_JAEQNB010000001.1"/>
</dbReference>
<dbReference type="Pfam" id="PF14042">
    <property type="entry name" value="DUF4247"/>
    <property type="match status" value="1"/>
</dbReference>
<name>A0ABS1J770_9BACL</name>
<evidence type="ECO:0000256" key="1">
    <source>
        <dbReference type="SAM" id="MobiDB-lite"/>
    </source>
</evidence>
<feature type="chain" id="PRO_5045558121" evidence="2">
    <location>
        <begin position="23"/>
        <end position="194"/>
    </location>
</feature>
<feature type="region of interest" description="Disordered" evidence="1">
    <location>
        <begin position="160"/>
        <end position="194"/>
    </location>
</feature>
<dbReference type="InterPro" id="IPR025341">
    <property type="entry name" value="DUF4247"/>
</dbReference>
<feature type="compositionally biased region" description="Low complexity" evidence="1">
    <location>
        <begin position="164"/>
        <end position="188"/>
    </location>
</feature>
<evidence type="ECO:0000256" key="2">
    <source>
        <dbReference type="SAM" id="SignalP"/>
    </source>
</evidence>
<feature type="signal peptide" evidence="2">
    <location>
        <begin position="1"/>
        <end position="22"/>
    </location>
</feature>
<comment type="caution">
    <text evidence="3">The sequence shown here is derived from an EMBL/GenBank/DDBJ whole genome shotgun (WGS) entry which is preliminary data.</text>
</comment>